<protein>
    <submittedName>
        <fullName evidence="2">Uncharacterized protein</fullName>
    </submittedName>
</protein>
<gene>
    <name evidence="2" type="ORF">F2Q70_00036492</name>
</gene>
<feature type="compositionally biased region" description="Low complexity" evidence="1">
    <location>
        <begin position="218"/>
        <end position="227"/>
    </location>
</feature>
<comment type="caution">
    <text evidence="2">The sequence shown here is derived from an EMBL/GenBank/DDBJ whole genome shotgun (WGS) entry which is preliminary data.</text>
</comment>
<dbReference type="AlphaFoldDB" id="A0A8S9JW49"/>
<feature type="compositionally biased region" description="Basic and acidic residues" evidence="1">
    <location>
        <begin position="131"/>
        <end position="141"/>
    </location>
</feature>
<organism evidence="2">
    <name type="scientific">Brassica cretica</name>
    <name type="common">Mustard</name>
    <dbReference type="NCBI Taxonomy" id="69181"/>
    <lineage>
        <taxon>Eukaryota</taxon>
        <taxon>Viridiplantae</taxon>
        <taxon>Streptophyta</taxon>
        <taxon>Embryophyta</taxon>
        <taxon>Tracheophyta</taxon>
        <taxon>Spermatophyta</taxon>
        <taxon>Magnoliopsida</taxon>
        <taxon>eudicotyledons</taxon>
        <taxon>Gunneridae</taxon>
        <taxon>Pentapetalae</taxon>
        <taxon>rosids</taxon>
        <taxon>malvids</taxon>
        <taxon>Brassicales</taxon>
        <taxon>Brassicaceae</taxon>
        <taxon>Brassiceae</taxon>
        <taxon>Brassica</taxon>
    </lineage>
</organism>
<sequence length="474" mass="52176">MDASLGMDDDEFLIRQVEAVEASFGLNSQTAEGVQGSKDKDSGAAIDGVNPASGNMLQQEKQKSCALGTLVENGSKKRAHIEAAEDAVCRVNPDNMHQQKCTLQEKEKSCGEGTVVENGSKKQANVEAVSEENKRDHLAKEDEGEDEDDEDYDDNEDEYEDEDDDDAEDEDEDDRDEDDDFDGCPPKGGRGGRSGRNGYERSVVTKFRGQGSGRGQRSRATGGSSSGKQYCNMRHYEDNTDNLRDFVCTSRIVDFSYTEDSDICGSLDVVNVTPPKDRNQQNHDDDSVDRHFTKSFSETVRCALTFATGNADVGNVVLVTPPQRNAKRSHVIEDDDDDHIVLVTPQKQYNKHNLVIEADDEFVSPSFTQTTEFEGGEACIPRKHFSSTSVTVSCTQADETDTGASIDLGQANPPEKHNTHNHVIEDEDLFVDPPVRISSQVQGGEAFMKGIQVSEMYGYDDVVPVFNDMEGNGF</sequence>
<name>A0A8S9JW49_BRACR</name>
<feature type="region of interest" description="Disordered" evidence="1">
    <location>
        <begin position="25"/>
        <end position="57"/>
    </location>
</feature>
<feature type="compositionally biased region" description="Gly residues" evidence="1">
    <location>
        <begin position="186"/>
        <end position="195"/>
    </location>
</feature>
<feature type="region of interest" description="Disordered" evidence="1">
    <location>
        <begin position="103"/>
        <end position="229"/>
    </location>
</feature>
<evidence type="ECO:0000256" key="1">
    <source>
        <dbReference type="SAM" id="MobiDB-lite"/>
    </source>
</evidence>
<dbReference type="EMBL" id="QGKY02000246">
    <property type="protein sequence ID" value="KAF2585616.1"/>
    <property type="molecule type" value="Genomic_DNA"/>
</dbReference>
<accession>A0A8S9JW49</accession>
<reference evidence="2" key="1">
    <citation type="submission" date="2019-12" db="EMBL/GenBank/DDBJ databases">
        <title>Genome sequencing and annotation of Brassica cretica.</title>
        <authorList>
            <person name="Studholme D.J."/>
            <person name="Sarris P.F."/>
        </authorList>
    </citation>
    <scope>NUCLEOTIDE SEQUENCE</scope>
    <source>
        <strain evidence="2">PFS-102/07</strain>
        <tissue evidence="2">Leaf</tissue>
    </source>
</reference>
<evidence type="ECO:0000313" key="2">
    <source>
        <dbReference type="EMBL" id="KAF2585616.1"/>
    </source>
</evidence>
<feature type="compositionally biased region" description="Acidic residues" evidence="1">
    <location>
        <begin position="142"/>
        <end position="182"/>
    </location>
</feature>
<proteinExistence type="predicted"/>